<name>A0A1X6NU09_PORUM</name>
<evidence type="ECO:0000313" key="2">
    <source>
        <dbReference type="EMBL" id="OSX72088.1"/>
    </source>
</evidence>
<gene>
    <name evidence="2" type="ORF">BU14_0469s0002</name>
</gene>
<evidence type="ECO:0000313" key="3">
    <source>
        <dbReference type="Proteomes" id="UP000218209"/>
    </source>
</evidence>
<keyword evidence="3" id="KW-1185">Reference proteome</keyword>
<sequence length="373" mass="41848">MRGAVLRDLPLLFPPTLARGRGAGRRSEALAAGHSALQAAGGTPAGLNAAHGPERGLSPCSGLSHLLAHTLPSHRRLLVQRRRISLTWTRCRLSLPLYPLRPADRQPPFLAARNDNLSSSLSTSTTRSRWRSWRLHLSEPCRSVADCGRRASSTAYSERFCRSRRSRFRTRRQKPLVLPRPQTRCSGRQLREPGSLRCLRRRAPAGECSGRLLWPPTVPVRPSWRLFPKTATSSSRYRDHRVNHVWWLPFLADAAMTSPPWVRLHRFLTSSRTGLGARVRRATSCWRMRLLEQWRCLPRSGRCFLVILAGRVCLVVPAAASSSGLPSCLPSHGMSRVCMSIRQRRPRKAHRPQPVFFKGPTTARTVSPTATTS</sequence>
<feature type="region of interest" description="Disordered" evidence="1">
    <location>
        <begin position="349"/>
        <end position="373"/>
    </location>
</feature>
<evidence type="ECO:0000256" key="1">
    <source>
        <dbReference type="SAM" id="MobiDB-lite"/>
    </source>
</evidence>
<dbReference type="EMBL" id="KV919084">
    <property type="protein sequence ID" value="OSX72088.1"/>
    <property type="molecule type" value="Genomic_DNA"/>
</dbReference>
<dbReference type="AlphaFoldDB" id="A0A1X6NU09"/>
<dbReference type="Proteomes" id="UP000218209">
    <property type="component" value="Unassembled WGS sequence"/>
</dbReference>
<accession>A0A1X6NU09</accession>
<protein>
    <submittedName>
        <fullName evidence="2">Uncharacterized protein</fullName>
    </submittedName>
</protein>
<reference evidence="2 3" key="1">
    <citation type="submission" date="2017-03" db="EMBL/GenBank/DDBJ databases">
        <title>WGS assembly of Porphyra umbilicalis.</title>
        <authorList>
            <person name="Brawley S.H."/>
            <person name="Blouin N.A."/>
            <person name="Ficko-Blean E."/>
            <person name="Wheeler G.L."/>
            <person name="Lohr M."/>
            <person name="Goodson H.V."/>
            <person name="Jenkins J.W."/>
            <person name="Blaby-Haas C.E."/>
            <person name="Helliwell K.E."/>
            <person name="Chan C."/>
            <person name="Marriage T."/>
            <person name="Bhattacharya D."/>
            <person name="Klein A.S."/>
            <person name="Badis Y."/>
            <person name="Brodie J."/>
            <person name="Cao Y."/>
            <person name="Collen J."/>
            <person name="Dittami S.M."/>
            <person name="Gachon C.M."/>
            <person name="Green B.R."/>
            <person name="Karpowicz S."/>
            <person name="Kim J.W."/>
            <person name="Kudahl U."/>
            <person name="Lin S."/>
            <person name="Michel G."/>
            <person name="Mittag M."/>
            <person name="Olson B.J."/>
            <person name="Pangilinan J."/>
            <person name="Peng Y."/>
            <person name="Qiu H."/>
            <person name="Shu S."/>
            <person name="Singer J.T."/>
            <person name="Smith A.G."/>
            <person name="Sprecher B.N."/>
            <person name="Wagner V."/>
            <person name="Wang W."/>
            <person name="Wang Z.-Y."/>
            <person name="Yan J."/>
            <person name="Yarish C."/>
            <person name="Zoeuner-Riek S."/>
            <person name="Zhuang Y."/>
            <person name="Zou Y."/>
            <person name="Lindquist E.A."/>
            <person name="Grimwood J."/>
            <person name="Barry K."/>
            <person name="Rokhsar D.S."/>
            <person name="Schmutz J."/>
            <person name="Stiller J.W."/>
            <person name="Grossman A.R."/>
            <person name="Prochnik S.E."/>
        </authorList>
    </citation>
    <scope>NUCLEOTIDE SEQUENCE [LARGE SCALE GENOMIC DNA]</scope>
    <source>
        <strain evidence="2">4086291</strain>
    </source>
</reference>
<proteinExistence type="predicted"/>
<feature type="compositionally biased region" description="Low complexity" evidence="1">
    <location>
        <begin position="360"/>
        <end position="373"/>
    </location>
</feature>
<organism evidence="2 3">
    <name type="scientific">Porphyra umbilicalis</name>
    <name type="common">Purple laver</name>
    <name type="synonym">Red alga</name>
    <dbReference type="NCBI Taxonomy" id="2786"/>
    <lineage>
        <taxon>Eukaryota</taxon>
        <taxon>Rhodophyta</taxon>
        <taxon>Bangiophyceae</taxon>
        <taxon>Bangiales</taxon>
        <taxon>Bangiaceae</taxon>
        <taxon>Porphyra</taxon>
    </lineage>
</organism>